<feature type="compositionally biased region" description="Gly residues" evidence="18">
    <location>
        <begin position="586"/>
        <end position="612"/>
    </location>
</feature>
<keyword evidence="16 20" id="KW-0687">Ribonucleoprotein</keyword>
<keyword evidence="21" id="KW-1185">Reference proteome</keyword>
<feature type="region of interest" description="Disordered" evidence="18">
    <location>
        <begin position="459"/>
        <end position="506"/>
    </location>
</feature>
<evidence type="ECO:0000256" key="17">
    <source>
        <dbReference type="PROSITE-ProRule" id="PRU00176"/>
    </source>
</evidence>
<dbReference type="GO" id="GO:0005681">
    <property type="term" value="C:spliceosomal complex"/>
    <property type="evidence" value="ECO:0007669"/>
    <property type="project" value="UniProtKB-KW"/>
</dbReference>
<proteinExistence type="predicted"/>
<dbReference type="NCBIfam" id="TIGR01648">
    <property type="entry name" value="hnRNP-R-Q"/>
    <property type="match status" value="1"/>
</dbReference>
<dbReference type="PANTHER" id="PTHR21245">
    <property type="entry name" value="HETEROGENEOUS NUCLEAR RIBONUCLEOPROTEIN"/>
    <property type="match status" value="1"/>
</dbReference>
<dbReference type="GO" id="GO:0003723">
    <property type="term" value="F:RNA binding"/>
    <property type="evidence" value="ECO:0007669"/>
    <property type="project" value="UniProtKB-UniRule"/>
</dbReference>
<dbReference type="CDD" id="cd12250">
    <property type="entry name" value="RRM2_hnRNPR_like"/>
    <property type="match status" value="1"/>
</dbReference>
<dbReference type="Gene3D" id="3.30.70.330">
    <property type="match status" value="3"/>
</dbReference>
<dbReference type="FunFam" id="3.30.70.330:FF:000023">
    <property type="entry name" value="Heterogeneous nuclear ribonucleoprotein q isoform"/>
    <property type="match status" value="1"/>
</dbReference>
<gene>
    <name evidence="20" type="ORF">P5673_004546</name>
</gene>
<evidence type="ECO:0000256" key="3">
    <source>
        <dbReference type="ARBA" id="ARBA00004642"/>
    </source>
</evidence>
<feature type="domain" description="RRM" evidence="19">
    <location>
        <begin position="395"/>
        <end position="465"/>
    </location>
</feature>
<reference evidence="20" key="1">
    <citation type="journal article" date="2023" name="G3 (Bethesda)">
        <title>Whole genome assembly and annotation of the endangered Caribbean coral Acropora cervicornis.</title>
        <authorList>
            <person name="Selwyn J.D."/>
            <person name="Vollmer S.V."/>
        </authorList>
    </citation>
    <scope>NUCLEOTIDE SEQUENCE</scope>
    <source>
        <strain evidence="20">K2</strain>
    </source>
</reference>
<evidence type="ECO:0000256" key="6">
    <source>
        <dbReference type="ARBA" id="ARBA00022664"/>
    </source>
</evidence>
<organism evidence="20 21">
    <name type="scientific">Acropora cervicornis</name>
    <name type="common">Staghorn coral</name>
    <dbReference type="NCBI Taxonomy" id="6130"/>
    <lineage>
        <taxon>Eukaryota</taxon>
        <taxon>Metazoa</taxon>
        <taxon>Cnidaria</taxon>
        <taxon>Anthozoa</taxon>
        <taxon>Hexacorallia</taxon>
        <taxon>Scleractinia</taxon>
        <taxon>Astrocoeniina</taxon>
        <taxon>Acroporidae</taxon>
        <taxon>Acropora</taxon>
    </lineage>
</organism>
<evidence type="ECO:0000256" key="13">
    <source>
        <dbReference type="ARBA" id="ARBA00022990"/>
    </source>
</evidence>
<reference evidence="20" key="2">
    <citation type="journal article" date="2023" name="Science">
        <title>Genomic signatures of disease resistance in endangered staghorn corals.</title>
        <authorList>
            <person name="Vollmer S.V."/>
            <person name="Selwyn J.D."/>
            <person name="Despard B.A."/>
            <person name="Roesel C.L."/>
        </authorList>
    </citation>
    <scope>NUCLEOTIDE SEQUENCE</scope>
    <source>
        <strain evidence="20">K2</strain>
    </source>
</reference>
<evidence type="ECO:0000256" key="7">
    <source>
        <dbReference type="ARBA" id="ARBA00022728"/>
    </source>
</evidence>
<dbReference type="CDD" id="cd12251">
    <property type="entry name" value="RRM3_hnRNPR_like"/>
    <property type="match status" value="1"/>
</dbReference>
<keyword evidence="15" id="KW-0539">Nucleus</keyword>
<feature type="compositionally biased region" description="Gly residues" evidence="18">
    <location>
        <begin position="476"/>
        <end position="506"/>
    </location>
</feature>
<dbReference type="FunFam" id="3.30.70.330:FF:000024">
    <property type="entry name" value="Heterogeneous nuclear ribonucleoprotein q isoform"/>
    <property type="match status" value="1"/>
</dbReference>
<keyword evidence="9" id="KW-0256">Endoplasmic reticulum</keyword>
<dbReference type="EMBL" id="JARQWQ010000007">
    <property type="protein sequence ID" value="KAK2570844.1"/>
    <property type="molecule type" value="Genomic_DNA"/>
</dbReference>
<comment type="caution">
    <text evidence="20">The sequence shown here is derived from an EMBL/GenBank/DDBJ whole genome shotgun (WGS) entry which is preliminary data.</text>
</comment>
<evidence type="ECO:0000256" key="10">
    <source>
        <dbReference type="ARBA" id="ARBA00022843"/>
    </source>
</evidence>
<evidence type="ECO:0000313" key="21">
    <source>
        <dbReference type="Proteomes" id="UP001249851"/>
    </source>
</evidence>
<accession>A0AAD9VDY2</accession>
<keyword evidence="10" id="KW-0832">Ubl conjugation</keyword>
<dbReference type="CDD" id="cd12249">
    <property type="entry name" value="RRM1_hnRNPR_like"/>
    <property type="match status" value="1"/>
</dbReference>
<evidence type="ECO:0000256" key="1">
    <source>
        <dbReference type="ARBA" id="ARBA00004144"/>
    </source>
</evidence>
<evidence type="ECO:0000256" key="12">
    <source>
        <dbReference type="ARBA" id="ARBA00022884"/>
    </source>
</evidence>
<dbReference type="SUPFAM" id="SSF54928">
    <property type="entry name" value="RNA-binding domain, RBD"/>
    <property type="match status" value="2"/>
</dbReference>
<evidence type="ECO:0000256" key="16">
    <source>
        <dbReference type="ARBA" id="ARBA00023274"/>
    </source>
</evidence>
<evidence type="ECO:0000256" key="14">
    <source>
        <dbReference type="ARBA" id="ARBA00023187"/>
    </source>
</evidence>
<keyword evidence="8" id="KW-0677">Repeat</keyword>
<evidence type="ECO:0000256" key="8">
    <source>
        <dbReference type="ARBA" id="ARBA00022737"/>
    </source>
</evidence>
<evidence type="ECO:0000256" key="11">
    <source>
        <dbReference type="ARBA" id="ARBA00022848"/>
    </source>
</evidence>
<evidence type="ECO:0000313" key="20">
    <source>
        <dbReference type="EMBL" id="KAK2570844.1"/>
    </source>
</evidence>
<dbReference type="GO" id="GO:0006397">
    <property type="term" value="P:mRNA processing"/>
    <property type="evidence" value="ECO:0007669"/>
    <property type="project" value="UniProtKB-KW"/>
</dbReference>
<dbReference type="AlphaFoldDB" id="A0AAD9VDY2"/>
<dbReference type="GO" id="GO:0008380">
    <property type="term" value="P:RNA splicing"/>
    <property type="evidence" value="ECO:0007669"/>
    <property type="project" value="UniProtKB-KW"/>
</dbReference>
<feature type="region of interest" description="Disordered" evidence="18">
    <location>
        <begin position="545"/>
        <end position="660"/>
    </location>
</feature>
<name>A0AAD9VDY2_ACRCE</name>
<dbReference type="InterPro" id="IPR000504">
    <property type="entry name" value="RRM_dom"/>
</dbReference>
<dbReference type="Proteomes" id="UP001249851">
    <property type="component" value="Unassembled WGS sequence"/>
</dbReference>
<evidence type="ECO:0000259" key="19">
    <source>
        <dbReference type="PROSITE" id="PS50102"/>
    </source>
</evidence>
<sequence length="678" mass="74224">MPFRAKNVYSAVSGNPVAHFNPESFVGQPYIAHAQYSVREHVGSGCLSLVGLLELVWSNFIRLYSMETTQELSDDAQQLVNQGLSVKVAQRVGTIFATGSLIPAELDERALDALREFNEDGALEVLDQFGNSDLSHVQNKSAFLCGVMKTYREKNRQKAQGHTPGTEAVSGPNEEKIKELLDRTGYTLDITTGQRKYGGPPPNWEGPAPGTGSEKVCCQVFVGKIPRDCFEDELVPLLEECGRIYDFRLMVDPLTGQNRGYGFCTYSVREEAQDAMKKLDNKEIRPGRRLGVCLSVANNRLFVGSIPKTKTKQEIFDEFSNVTTGLSDVIVYMSSEDKSKNRGFAFLEYENHQAASLARRRLASGRVKVWNVHIVTVDWAEPQDEPDDETMSKVKVLYVRNVTPSVTEEKLKEKFSEFGTIERLKKVKDYAFVHYAERDHAVKALETMNNAELDGATLEVSLAKPQPSQKDRRRGGSGQGGFGSYGGPRGGPRGGSSGRGRGGPYGGNRGAYHETYEDYYGGYGSGYDYGADSYYDDYYGGSGYGYERPPPPRGGGPRGGRGGPPRGGPPMRGGGYPPRGGERGGRGGPRGGPPRGGRGGALGRGGPRGGGVSPAKRKYGADSVQAPVEYPDPKRRFMGQSQGSGWGSQPIAQQPLYDSYDSHQSNQDWYMDSYGQQW</sequence>
<keyword evidence="12 17" id="KW-0694">RNA-binding</keyword>
<keyword evidence="14" id="KW-0508">mRNA splicing</keyword>
<evidence type="ECO:0000256" key="4">
    <source>
        <dbReference type="ARBA" id="ARBA00022490"/>
    </source>
</evidence>
<feature type="domain" description="RRM" evidence="19">
    <location>
        <begin position="299"/>
        <end position="382"/>
    </location>
</feature>
<feature type="domain" description="RRM" evidence="19">
    <location>
        <begin position="218"/>
        <end position="297"/>
    </location>
</feature>
<evidence type="ECO:0000256" key="2">
    <source>
        <dbReference type="ARBA" id="ARBA00004496"/>
    </source>
</evidence>
<dbReference type="InterPro" id="IPR012677">
    <property type="entry name" value="Nucleotide-bd_a/b_plait_sf"/>
</dbReference>
<dbReference type="Pfam" id="PF18360">
    <property type="entry name" value="hnRNP_Q_AcD"/>
    <property type="match status" value="1"/>
</dbReference>
<evidence type="ECO:0000256" key="5">
    <source>
        <dbReference type="ARBA" id="ARBA00022499"/>
    </source>
</evidence>
<dbReference type="GO" id="GO:0005654">
    <property type="term" value="C:nucleoplasm"/>
    <property type="evidence" value="ECO:0007669"/>
    <property type="project" value="UniProtKB-SubCell"/>
</dbReference>
<dbReference type="SMART" id="SM00360">
    <property type="entry name" value="RRM"/>
    <property type="match status" value="3"/>
</dbReference>
<keyword evidence="5" id="KW-1017">Isopeptide bond</keyword>
<dbReference type="Pfam" id="PF00076">
    <property type="entry name" value="RRM_1"/>
    <property type="match status" value="3"/>
</dbReference>
<dbReference type="PROSITE" id="PS50102">
    <property type="entry name" value="RRM"/>
    <property type="match status" value="3"/>
</dbReference>
<evidence type="ECO:0000256" key="15">
    <source>
        <dbReference type="ARBA" id="ARBA00023242"/>
    </source>
</evidence>
<protein>
    <submittedName>
        <fullName evidence="20">Heterogeneous nuclear ribonucleoprotein Q</fullName>
    </submittedName>
</protein>
<dbReference type="FunFam" id="3.30.70.330:FF:000027">
    <property type="entry name" value="Heterogeneous nuclear ribonucleoprotein q isoform"/>
    <property type="match status" value="1"/>
</dbReference>
<keyword evidence="7" id="KW-0747">Spliceosome</keyword>
<comment type="subcellular location">
    <subcellularLocation>
        <location evidence="2">Cytoplasm</location>
    </subcellularLocation>
    <subcellularLocation>
        <location evidence="1">Microsome</location>
    </subcellularLocation>
    <subcellularLocation>
        <location evidence="3">Nucleus</location>
        <location evidence="3">Nucleoplasm</location>
    </subcellularLocation>
</comment>
<keyword evidence="11" id="KW-0492">Microsome</keyword>
<dbReference type="InterPro" id="IPR041337">
    <property type="entry name" value="hnRNP_Q_AcD"/>
</dbReference>
<evidence type="ECO:0000256" key="9">
    <source>
        <dbReference type="ARBA" id="ARBA00022824"/>
    </source>
</evidence>
<feature type="compositionally biased region" description="Low complexity" evidence="18">
    <location>
        <begin position="639"/>
        <end position="649"/>
    </location>
</feature>
<keyword evidence="13" id="KW-0007">Acetylation</keyword>
<feature type="compositionally biased region" description="Gly residues" evidence="18">
    <location>
        <begin position="555"/>
        <end position="578"/>
    </location>
</feature>
<dbReference type="GO" id="GO:0005737">
    <property type="term" value="C:cytoplasm"/>
    <property type="evidence" value="ECO:0007669"/>
    <property type="project" value="UniProtKB-SubCell"/>
</dbReference>
<keyword evidence="6" id="KW-0507">mRNA processing</keyword>
<dbReference type="InterPro" id="IPR035979">
    <property type="entry name" value="RBD_domain_sf"/>
</dbReference>
<dbReference type="InterPro" id="IPR006535">
    <property type="entry name" value="HnRNP_R/Q_splicing_fac"/>
</dbReference>
<keyword evidence="4" id="KW-0963">Cytoplasm</keyword>
<evidence type="ECO:0000256" key="18">
    <source>
        <dbReference type="SAM" id="MobiDB-lite"/>
    </source>
</evidence>